<dbReference type="EMBL" id="UYSL01000002">
    <property type="protein sequence ID" value="VDL61785.1"/>
    <property type="molecule type" value="Genomic_DNA"/>
</dbReference>
<reference evidence="2 3" key="2">
    <citation type="submission" date="2018-11" db="EMBL/GenBank/DDBJ databases">
        <authorList>
            <consortium name="Pathogen Informatics"/>
        </authorList>
    </citation>
    <scope>NUCLEOTIDE SEQUENCE [LARGE SCALE GENOMIC DNA]</scope>
</reference>
<accession>A0A0N4XC58</accession>
<feature type="region of interest" description="Disordered" evidence="1">
    <location>
        <begin position="1"/>
        <end position="31"/>
    </location>
</feature>
<evidence type="ECO:0000313" key="3">
    <source>
        <dbReference type="Proteomes" id="UP000271162"/>
    </source>
</evidence>
<dbReference type="Proteomes" id="UP000271162">
    <property type="component" value="Unassembled WGS sequence"/>
</dbReference>
<protein>
    <submittedName>
        <fullName evidence="4">Transposase</fullName>
    </submittedName>
</protein>
<organism evidence="4">
    <name type="scientific">Nippostrongylus brasiliensis</name>
    <name type="common">Rat hookworm</name>
    <dbReference type="NCBI Taxonomy" id="27835"/>
    <lineage>
        <taxon>Eukaryota</taxon>
        <taxon>Metazoa</taxon>
        <taxon>Ecdysozoa</taxon>
        <taxon>Nematoda</taxon>
        <taxon>Chromadorea</taxon>
        <taxon>Rhabditida</taxon>
        <taxon>Rhabditina</taxon>
        <taxon>Rhabditomorpha</taxon>
        <taxon>Strongyloidea</taxon>
        <taxon>Heligmosomidae</taxon>
        <taxon>Nippostrongylus</taxon>
    </lineage>
</organism>
<keyword evidence="3" id="KW-1185">Reference proteome</keyword>
<name>A0A0N4XC58_NIPBR</name>
<evidence type="ECO:0000313" key="4">
    <source>
        <dbReference type="WBParaSite" id="NBR_0000001401-mRNA-1"/>
    </source>
</evidence>
<evidence type="ECO:0000313" key="2">
    <source>
        <dbReference type="EMBL" id="VDL61785.1"/>
    </source>
</evidence>
<reference evidence="4" key="1">
    <citation type="submission" date="2017-02" db="UniProtKB">
        <authorList>
            <consortium name="WormBaseParasite"/>
        </authorList>
    </citation>
    <scope>IDENTIFICATION</scope>
</reference>
<proteinExistence type="predicted"/>
<dbReference type="WBParaSite" id="NBR_0000001401-mRNA-1">
    <property type="protein sequence ID" value="NBR_0000001401-mRNA-1"/>
    <property type="gene ID" value="NBR_0000001401"/>
</dbReference>
<dbReference type="AlphaFoldDB" id="A0A0N4XC58"/>
<evidence type="ECO:0000256" key="1">
    <source>
        <dbReference type="SAM" id="MobiDB-lite"/>
    </source>
</evidence>
<sequence>MVSDVEATRLQHSIQRKSGKDRAAPRPKAAVDRVTVQVSEAGLSLLLRCITCASAYRYVQLTQPAKSR</sequence>
<gene>
    <name evidence="2" type="ORF">NBR_LOCUS15</name>
</gene>